<dbReference type="AlphaFoldDB" id="A9EMX4"/>
<dbReference type="KEGG" id="scl:sce0638"/>
<dbReference type="Proteomes" id="UP000002139">
    <property type="component" value="Chromosome"/>
</dbReference>
<dbReference type="eggNOG" id="COG0631">
    <property type="taxonomic scope" value="Bacteria"/>
</dbReference>
<dbReference type="Gene3D" id="3.60.40.10">
    <property type="entry name" value="PPM-type phosphatase domain"/>
    <property type="match status" value="1"/>
</dbReference>
<dbReference type="InterPro" id="IPR036457">
    <property type="entry name" value="PPM-type-like_dom_sf"/>
</dbReference>
<keyword evidence="1" id="KW-0378">Hydrolase</keyword>
<organism evidence="1 2">
    <name type="scientific">Sorangium cellulosum (strain So ce56)</name>
    <name type="common">Polyangium cellulosum (strain So ce56)</name>
    <dbReference type="NCBI Taxonomy" id="448385"/>
    <lineage>
        <taxon>Bacteria</taxon>
        <taxon>Pseudomonadati</taxon>
        <taxon>Myxococcota</taxon>
        <taxon>Polyangia</taxon>
        <taxon>Polyangiales</taxon>
        <taxon>Polyangiaceae</taxon>
        <taxon>Sorangium</taxon>
    </lineage>
</organism>
<name>A9EMX4_SORC5</name>
<proteinExistence type="predicted"/>
<dbReference type="EMBL" id="AM746676">
    <property type="protein sequence ID" value="CAN90795.1"/>
    <property type="molecule type" value="Genomic_DNA"/>
</dbReference>
<dbReference type="HOGENOM" id="CLU_034545_3_2_7"/>
<accession>A9EMX4</accession>
<sequence length="254" mass="26458">MVRPTIAIEAGAEALVSRRRASNEERSGELPCLGLFLVTGRPGGEVVSRTAIEMVHPAVDAASVDDLGAGEMIAPLCRDEVRLMMSPRRTGRSEDERPGPGPSGVQVTFAGVLLAPGTAYIAYAGELHIYRFRGGKLEARTREDAALDGGALDRSSSPDAPAVLGQHASAATRALGCDAAVEMTAQVEDTEPGDIFLACSGGLWGSVSEQRIAGILAAHRELRLAASLLMDCAHENGEPEQAMCVLARVAGSVG</sequence>
<dbReference type="SUPFAM" id="SSF81606">
    <property type="entry name" value="PP2C-like"/>
    <property type="match status" value="1"/>
</dbReference>
<dbReference type="STRING" id="448385.sce0638"/>
<evidence type="ECO:0000313" key="2">
    <source>
        <dbReference type="Proteomes" id="UP000002139"/>
    </source>
</evidence>
<reference evidence="1 2" key="1">
    <citation type="journal article" date="2007" name="Nat. Biotechnol.">
        <title>Complete genome sequence of the myxobacterium Sorangium cellulosum.</title>
        <authorList>
            <person name="Schneiker S."/>
            <person name="Perlova O."/>
            <person name="Kaiser O."/>
            <person name="Gerth K."/>
            <person name="Alici A."/>
            <person name="Altmeyer M.O."/>
            <person name="Bartels D."/>
            <person name="Bekel T."/>
            <person name="Beyer S."/>
            <person name="Bode E."/>
            <person name="Bode H.B."/>
            <person name="Bolten C.J."/>
            <person name="Choudhuri J.V."/>
            <person name="Doss S."/>
            <person name="Elnakady Y.A."/>
            <person name="Frank B."/>
            <person name="Gaigalat L."/>
            <person name="Goesmann A."/>
            <person name="Groeger C."/>
            <person name="Gross F."/>
            <person name="Jelsbak L."/>
            <person name="Jelsbak L."/>
            <person name="Kalinowski J."/>
            <person name="Kegler C."/>
            <person name="Knauber T."/>
            <person name="Konietzny S."/>
            <person name="Kopp M."/>
            <person name="Krause L."/>
            <person name="Krug D."/>
            <person name="Linke B."/>
            <person name="Mahmud T."/>
            <person name="Martinez-Arias R."/>
            <person name="McHardy A.C."/>
            <person name="Merai M."/>
            <person name="Meyer F."/>
            <person name="Mormann S."/>
            <person name="Munoz-Dorado J."/>
            <person name="Perez J."/>
            <person name="Pradella S."/>
            <person name="Rachid S."/>
            <person name="Raddatz G."/>
            <person name="Rosenau F."/>
            <person name="Rueckert C."/>
            <person name="Sasse F."/>
            <person name="Scharfe M."/>
            <person name="Schuster S.C."/>
            <person name="Suen G."/>
            <person name="Treuner-Lange A."/>
            <person name="Velicer G.J."/>
            <person name="Vorholter F.-J."/>
            <person name="Weissman K.J."/>
            <person name="Welch R.D."/>
            <person name="Wenzel S.C."/>
            <person name="Whitworth D.E."/>
            <person name="Wilhelm S."/>
            <person name="Wittmann C."/>
            <person name="Bloecker H."/>
            <person name="Puehler A."/>
            <person name="Mueller R."/>
        </authorList>
    </citation>
    <scope>NUCLEOTIDE SEQUENCE [LARGE SCALE GENOMIC DNA]</scope>
    <source>
        <strain evidence="2">So ce56</strain>
    </source>
</reference>
<keyword evidence="2" id="KW-1185">Reference proteome</keyword>
<dbReference type="RefSeq" id="WP_012233273.1">
    <property type="nucleotide sequence ID" value="NC_010162.1"/>
</dbReference>
<gene>
    <name evidence="1" type="primary">pp2c1</name>
    <name evidence="1" type="ordered locus">sce0638</name>
</gene>
<dbReference type="GO" id="GO:0004722">
    <property type="term" value="F:protein serine/threonine phosphatase activity"/>
    <property type="evidence" value="ECO:0007669"/>
    <property type="project" value="UniProtKB-EC"/>
</dbReference>
<protein>
    <submittedName>
        <fullName evidence="1">Phosphoprotein phosphatase</fullName>
        <ecNumber evidence="1">3.1.3.16</ecNumber>
    </submittedName>
</protein>
<dbReference type="EC" id="3.1.3.16" evidence="1"/>
<evidence type="ECO:0000313" key="1">
    <source>
        <dbReference type="EMBL" id="CAN90795.1"/>
    </source>
</evidence>